<comment type="caution">
    <text evidence="2">The sequence shown here is derived from an EMBL/GenBank/DDBJ whole genome shotgun (WGS) entry which is preliminary data.</text>
</comment>
<proteinExistence type="predicted"/>
<sequence length="159" mass="18375">MSEAGSYTRKSGGIIVTCTSCATRRIKCADDETLAARNARLAKGERNGKRRGKLVKEVEEDDEEDEDQRDVSKVPRMGLRERYPRGAQLLEDRLLIETRRIGEQQEMTMRVMDRMEERQERIENELTRIARLLEARENEANEGGEDEESEEKDEGNVEE</sequence>
<evidence type="ECO:0000256" key="1">
    <source>
        <dbReference type="SAM" id="MobiDB-lite"/>
    </source>
</evidence>
<dbReference type="Proteomes" id="UP001163850">
    <property type="component" value="Unassembled WGS sequence"/>
</dbReference>
<feature type="region of interest" description="Disordered" evidence="1">
    <location>
        <begin position="133"/>
        <end position="159"/>
    </location>
</feature>
<evidence type="ECO:0000313" key="2">
    <source>
        <dbReference type="EMBL" id="KAJ3978632.1"/>
    </source>
</evidence>
<protein>
    <submittedName>
        <fullName evidence="2">Uncharacterized protein</fullName>
    </submittedName>
</protein>
<dbReference type="EMBL" id="MU802896">
    <property type="protein sequence ID" value="KAJ3978632.1"/>
    <property type="molecule type" value="Genomic_DNA"/>
</dbReference>
<feature type="compositionally biased region" description="Acidic residues" evidence="1">
    <location>
        <begin position="58"/>
        <end position="68"/>
    </location>
</feature>
<reference evidence="2" key="1">
    <citation type="submission" date="2022-08" db="EMBL/GenBank/DDBJ databases">
        <authorList>
            <consortium name="DOE Joint Genome Institute"/>
            <person name="Min B."/>
            <person name="Riley R."/>
            <person name="Sierra-Patev S."/>
            <person name="Naranjo-Ortiz M."/>
            <person name="Looney B."/>
            <person name="Konkel Z."/>
            <person name="Slot J.C."/>
            <person name="Sakamoto Y."/>
            <person name="Steenwyk J.L."/>
            <person name="Rokas A."/>
            <person name="Carro J."/>
            <person name="Camarero S."/>
            <person name="Ferreira P."/>
            <person name="Molpeceres G."/>
            <person name="Ruiz-Duenas F.J."/>
            <person name="Serrano A."/>
            <person name="Henrissat B."/>
            <person name="Drula E."/>
            <person name="Hughes K.W."/>
            <person name="Mata J.L."/>
            <person name="Ishikawa N.K."/>
            <person name="Vargas-Isla R."/>
            <person name="Ushijima S."/>
            <person name="Smith C.A."/>
            <person name="Ahrendt S."/>
            <person name="Andreopoulos W."/>
            <person name="He G."/>
            <person name="Labutti K."/>
            <person name="Lipzen A."/>
            <person name="Ng V."/>
            <person name="Sandor L."/>
            <person name="Barry K."/>
            <person name="Martinez A.T."/>
            <person name="Xiao Y."/>
            <person name="Gibbons J.G."/>
            <person name="Terashima K."/>
            <person name="Hibbett D.S."/>
            <person name="Grigoriev I.V."/>
        </authorList>
    </citation>
    <scope>NUCLEOTIDE SEQUENCE</scope>
    <source>
        <strain evidence="2">TFB7829</strain>
    </source>
</reference>
<feature type="region of interest" description="Disordered" evidence="1">
    <location>
        <begin position="41"/>
        <end position="79"/>
    </location>
</feature>
<name>A0AA38PN54_9AGAR</name>
<dbReference type="AlphaFoldDB" id="A0AA38PN54"/>
<gene>
    <name evidence="2" type="ORF">F5890DRAFT_1559974</name>
</gene>
<evidence type="ECO:0000313" key="3">
    <source>
        <dbReference type="Proteomes" id="UP001163850"/>
    </source>
</evidence>
<feature type="compositionally biased region" description="Acidic residues" evidence="1">
    <location>
        <begin position="140"/>
        <end position="159"/>
    </location>
</feature>
<accession>A0AA38PN54</accession>
<feature type="compositionally biased region" description="Basic and acidic residues" evidence="1">
    <location>
        <begin position="69"/>
        <end position="79"/>
    </location>
</feature>
<organism evidence="2 3">
    <name type="scientific">Lentinula detonsa</name>
    <dbReference type="NCBI Taxonomy" id="2804962"/>
    <lineage>
        <taxon>Eukaryota</taxon>
        <taxon>Fungi</taxon>
        <taxon>Dikarya</taxon>
        <taxon>Basidiomycota</taxon>
        <taxon>Agaricomycotina</taxon>
        <taxon>Agaricomycetes</taxon>
        <taxon>Agaricomycetidae</taxon>
        <taxon>Agaricales</taxon>
        <taxon>Marasmiineae</taxon>
        <taxon>Omphalotaceae</taxon>
        <taxon>Lentinula</taxon>
    </lineage>
</organism>